<keyword evidence="10" id="KW-0927">Auxin signaling pathway</keyword>
<keyword evidence="3" id="KW-0217">Developmental protein</keyword>
<evidence type="ECO:0000256" key="2">
    <source>
        <dbReference type="ARBA" id="ARBA00006911"/>
    </source>
</evidence>
<dbReference type="NCBIfam" id="TIGR01623">
    <property type="entry name" value="put_zinc_LRP1"/>
    <property type="match status" value="1"/>
</dbReference>
<keyword evidence="13" id="KW-1185">Reference proteome</keyword>
<organism evidence="12 13">
    <name type="scientific">Acacia crassicarpa</name>
    <name type="common">northern wattle</name>
    <dbReference type="NCBI Taxonomy" id="499986"/>
    <lineage>
        <taxon>Eukaryota</taxon>
        <taxon>Viridiplantae</taxon>
        <taxon>Streptophyta</taxon>
        <taxon>Embryophyta</taxon>
        <taxon>Tracheophyta</taxon>
        <taxon>Spermatophyta</taxon>
        <taxon>Magnoliopsida</taxon>
        <taxon>eudicotyledons</taxon>
        <taxon>Gunneridae</taxon>
        <taxon>Pentapetalae</taxon>
        <taxon>rosids</taxon>
        <taxon>fabids</taxon>
        <taxon>Fabales</taxon>
        <taxon>Fabaceae</taxon>
        <taxon>Caesalpinioideae</taxon>
        <taxon>mimosoid clade</taxon>
        <taxon>Acacieae</taxon>
        <taxon>Acacia</taxon>
    </lineage>
</organism>
<evidence type="ECO:0000256" key="9">
    <source>
        <dbReference type="ARBA" id="ARBA00023242"/>
    </source>
</evidence>
<evidence type="ECO:0000313" key="13">
    <source>
        <dbReference type="Proteomes" id="UP001293593"/>
    </source>
</evidence>
<keyword evidence="7" id="KW-0238">DNA-binding</keyword>
<proteinExistence type="inferred from homology"/>
<dbReference type="InterPro" id="IPR007818">
    <property type="entry name" value="SHI"/>
</dbReference>
<evidence type="ECO:0000256" key="4">
    <source>
        <dbReference type="ARBA" id="ARBA00022723"/>
    </source>
</evidence>
<dbReference type="Pfam" id="PF05142">
    <property type="entry name" value="DUF702"/>
    <property type="match status" value="1"/>
</dbReference>
<protein>
    <submittedName>
        <fullName evidence="12">Uncharacterized protein</fullName>
    </submittedName>
</protein>
<dbReference type="Proteomes" id="UP001293593">
    <property type="component" value="Unassembled WGS sequence"/>
</dbReference>
<name>A0AAE1IYM4_9FABA</name>
<dbReference type="GO" id="GO:0046872">
    <property type="term" value="F:metal ion binding"/>
    <property type="evidence" value="ECO:0007669"/>
    <property type="project" value="UniProtKB-KW"/>
</dbReference>
<evidence type="ECO:0000256" key="11">
    <source>
        <dbReference type="SAM" id="MobiDB-lite"/>
    </source>
</evidence>
<comment type="similarity">
    <text evidence="2">Belongs to the SHI protein family.</text>
</comment>
<feature type="compositionally biased region" description="Basic residues" evidence="11">
    <location>
        <begin position="57"/>
        <end position="71"/>
    </location>
</feature>
<dbReference type="InterPro" id="IPR006511">
    <property type="entry name" value="SHI_C"/>
</dbReference>
<feature type="region of interest" description="Disordered" evidence="11">
    <location>
        <begin position="57"/>
        <end position="80"/>
    </location>
</feature>
<keyword evidence="4" id="KW-0479">Metal-binding</keyword>
<dbReference type="NCBIfam" id="TIGR01624">
    <property type="entry name" value="LRP1_Cterm"/>
    <property type="match status" value="1"/>
</dbReference>
<evidence type="ECO:0000256" key="3">
    <source>
        <dbReference type="ARBA" id="ARBA00022473"/>
    </source>
</evidence>
<comment type="subcellular location">
    <subcellularLocation>
        <location evidence="1">Nucleus</location>
    </subcellularLocation>
</comment>
<dbReference type="EMBL" id="JAWXYG010000011">
    <property type="protein sequence ID" value="KAK4258584.1"/>
    <property type="molecule type" value="Genomic_DNA"/>
</dbReference>
<dbReference type="GO" id="GO:0005634">
    <property type="term" value="C:nucleus"/>
    <property type="evidence" value="ECO:0007669"/>
    <property type="project" value="UniProtKB-SubCell"/>
</dbReference>
<dbReference type="GO" id="GO:0003677">
    <property type="term" value="F:DNA binding"/>
    <property type="evidence" value="ECO:0007669"/>
    <property type="project" value="UniProtKB-KW"/>
</dbReference>
<evidence type="ECO:0000313" key="12">
    <source>
        <dbReference type="EMBL" id="KAK4258584.1"/>
    </source>
</evidence>
<dbReference type="GO" id="GO:0003700">
    <property type="term" value="F:DNA-binding transcription factor activity"/>
    <property type="evidence" value="ECO:0007669"/>
    <property type="project" value="InterPro"/>
</dbReference>
<dbReference type="PANTHER" id="PTHR31604">
    <property type="entry name" value="PROTEIN LATERAL ROOT PRIMORDIUM 1"/>
    <property type="match status" value="1"/>
</dbReference>
<dbReference type="InterPro" id="IPR006510">
    <property type="entry name" value="Znf_LRP1"/>
</dbReference>
<dbReference type="AlphaFoldDB" id="A0AAE1IYM4"/>
<evidence type="ECO:0000256" key="7">
    <source>
        <dbReference type="ARBA" id="ARBA00023125"/>
    </source>
</evidence>
<comment type="caution">
    <text evidence="12">The sequence shown here is derived from an EMBL/GenBank/DDBJ whole genome shotgun (WGS) entry which is preliminary data.</text>
</comment>
<accession>A0AAE1IYM4</accession>
<keyword evidence="6" id="KW-0073">Auxin biosynthesis</keyword>
<keyword evidence="5" id="KW-0862">Zinc</keyword>
<keyword evidence="8" id="KW-0010">Activator</keyword>
<keyword evidence="9" id="KW-0539">Nucleus</keyword>
<gene>
    <name evidence="12" type="ORF">QN277_005019</name>
</gene>
<dbReference type="PANTHER" id="PTHR31604:SF16">
    <property type="entry name" value="PROTEIN SHI RELATED SEQUENCE 3"/>
    <property type="match status" value="1"/>
</dbReference>
<dbReference type="GO" id="GO:0009851">
    <property type="term" value="P:auxin biosynthetic process"/>
    <property type="evidence" value="ECO:0007669"/>
    <property type="project" value="UniProtKB-KW"/>
</dbReference>
<evidence type="ECO:0000256" key="10">
    <source>
        <dbReference type="ARBA" id="ARBA00023294"/>
    </source>
</evidence>
<dbReference type="GO" id="GO:0045893">
    <property type="term" value="P:positive regulation of DNA-templated transcription"/>
    <property type="evidence" value="ECO:0007669"/>
    <property type="project" value="TreeGrafter"/>
</dbReference>
<evidence type="ECO:0000256" key="6">
    <source>
        <dbReference type="ARBA" id="ARBA00023070"/>
    </source>
</evidence>
<evidence type="ECO:0000256" key="5">
    <source>
        <dbReference type="ARBA" id="ARBA00022833"/>
    </source>
</evidence>
<evidence type="ECO:0000256" key="8">
    <source>
        <dbReference type="ARBA" id="ARBA00023159"/>
    </source>
</evidence>
<dbReference type="GO" id="GO:0009734">
    <property type="term" value="P:auxin-activated signaling pathway"/>
    <property type="evidence" value="ECO:0007669"/>
    <property type="project" value="UniProtKB-KW"/>
</dbReference>
<evidence type="ECO:0000256" key="1">
    <source>
        <dbReference type="ARBA" id="ARBA00004123"/>
    </source>
</evidence>
<reference evidence="12" key="1">
    <citation type="submission" date="2023-10" db="EMBL/GenBank/DDBJ databases">
        <title>Chromosome-level genome of the transformable northern wattle, Acacia crassicarpa.</title>
        <authorList>
            <person name="Massaro I."/>
            <person name="Sinha N.R."/>
            <person name="Poethig S."/>
            <person name="Leichty A.R."/>
        </authorList>
    </citation>
    <scope>NUCLEOTIDE SEQUENCE</scope>
    <source>
        <strain evidence="12">Acra3RX</strain>
        <tissue evidence="12">Leaf</tissue>
    </source>
</reference>
<sequence length="204" mass="23244">MEAGQVERSKCQDCGNQAKKGCEYKRCRSCCNNKGFECETHVRSTWVPLYDRRRNRNHHHPHNFPKRHKHNNPYPPPDEKEELKFPEWVSMKATFRCVQVRSKDDWVNEIAYHTSVRIGGHVFCGLLHDQGPSHGGFGETSSVPLVLQNNNNLSDVATQTNHIDAVTLMAPPLSSSSASDSIFQYPPYTFTTLPPMPYFSNPQS</sequence>